<reference evidence="1 3" key="1">
    <citation type="journal article" date="2019" name="Sci. Rep.">
        <title>Orb-weaving spider Araneus ventricosus genome elucidates the spidroin gene catalogue.</title>
        <authorList>
            <person name="Kono N."/>
            <person name="Nakamura H."/>
            <person name="Ohtoshi R."/>
            <person name="Moran D.A.P."/>
            <person name="Shinohara A."/>
            <person name="Yoshida Y."/>
            <person name="Fujiwara M."/>
            <person name="Mori M."/>
            <person name="Tomita M."/>
            <person name="Arakawa K."/>
        </authorList>
    </citation>
    <scope>NUCLEOTIDE SEQUENCE [LARGE SCALE GENOMIC DNA]</scope>
</reference>
<sequence length="109" mass="12669">MVLMKFQKSHESHFESCMLFEDNRFSGQLQTRVRPKSIRGNRSDPDLMYSCDHDLFIISLESAAQSITGCFQVTTRESGSVVIKEESYPDSLRTRSSDANEELRSWRLW</sequence>
<gene>
    <name evidence="2" type="ORF">AVEN_261472_1</name>
    <name evidence="1" type="ORF">AVEN_35190_1</name>
</gene>
<dbReference type="AlphaFoldDB" id="A0A4Y2QJ61"/>
<accession>A0A4Y2QJ61</accession>
<organism evidence="1 3">
    <name type="scientific">Araneus ventricosus</name>
    <name type="common">Orbweaver spider</name>
    <name type="synonym">Epeira ventricosa</name>
    <dbReference type="NCBI Taxonomy" id="182803"/>
    <lineage>
        <taxon>Eukaryota</taxon>
        <taxon>Metazoa</taxon>
        <taxon>Ecdysozoa</taxon>
        <taxon>Arthropoda</taxon>
        <taxon>Chelicerata</taxon>
        <taxon>Arachnida</taxon>
        <taxon>Araneae</taxon>
        <taxon>Araneomorphae</taxon>
        <taxon>Entelegynae</taxon>
        <taxon>Araneoidea</taxon>
        <taxon>Araneidae</taxon>
        <taxon>Araneus</taxon>
    </lineage>
</organism>
<dbReference type="EMBL" id="BGPR01014023">
    <property type="protein sequence ID" value="GBN63349.1"/>
    <property type="molecule type" value="Genomic_DNA"/>
</dbReference>
<evidence type="ECO:0000313" key="3">
    <source>
        <dbReference type="Proteomes" id="UP000499080"/>
    </source>
</evidence>
<dbReference type="EMBL" id="BGPR01014016">
    <property type="protein sequence ID" value="GBN63316.1"/>
    <property type="molecule type" value="Genomic_DNA"/>
</dbReference>
<proteinExistence type="predicted"/>
<comment type="caution">
    <text evidence="1">The sequence shown here is derived from an EMBL/GenBank/DDBJ whole genome shotgun (WGS) entry which is preliminary data.</text>
</comment>
<name>A0A4Y2QJ61_ARAVE</name>
<keyword evidence="3" id="KW-1185">Reference proteome</keyword>
<evidence type="ECO:0000313" key="1">
    <source>
        <dbReference type="EMBL" id="GBN63316.1"/>
    </source>
</evidence>
<evidence type="ECO:0000313" key="2">
    <source>
        <dbReference type="EMBL" id="GBN63349.1"/>
    </source>
</evidence>
<dbReference type="Proteomes" id="UP000499080">
    <property type="component" value="Unassembled WGS sequence"/>
</dbReference>
<protein>
    <submittedName>
        <fullName evidence="1">Uncharacterized protein</fullName>
    </submittedName>
</protein>